<name>A0ABV3XG21_9ACTN</name>
<comment type="caution">
    <text evidence="2">The sequence shown here is derived from an EMBL/GenBank/DDBJ whole genome shotgun (WGS) entry which is preliminary data.</text>
</comment>
<accession>A0ABV3XG21</accession>
<keyword evidence="2" id="KW-0418">Kinase</keyword>
<dbReference type="SUPFAM" id="SSF52540">
    <property type="entry name" value="P-loop containing nucleoside triphosphate hydrolases"/>
    <property type="match status" value="1"/>
</dbReference>
<keyword evidence="2" id="KW-0808">Transferase</keyword>
<feature type="region of interest" description="Disordered" evidence="1">
    <location>
        <begin position="211"/>
        <end position="243"/>
    </location>
</feature>
<dbReference type="RefSeq" id="WP_369205935.1">
    <property type="nucleotide sequence ID" value="NZ_JBFNXQ010000026.1"/>
</dbReference>
<dbReference type="Gene3D" id="3.40.50.300">
    <property type="entry name" value="P-loop containing nucleotide triphosphate hydrolases"/>
    <property type="match status" value="1"/>
</dbReference>
<feature type="compositionally biased region" description="Basic and acidic residues" evidence="1">
    <location>
        <begin position="228"/>
        <end position="237"/>
    </location>
</feature>
<proteinExistence type="predicted"/>
<evidence type="ECO:0000313" key="3">
    <source>
        <dbReference type="Proteomes" id="UP001560045"/>
    </source>
</evidence>
<sequence length="243" mass="25968">MPMTLPPGEPEAGPWRRVPLTALLELVLTAAGDPRGRPRVIAVDDRGAAGKSTLAARLCALAPASAVVHTDDLAWHEPLFAWGHLLADDVLRPLHEGRTLSYRPPQWERRGRDGVIAVPAGSDVVIVEGTGASHREHGDLIDATVWVPSDSAEAEQRGIARDVAAGENGDPDRAAAFWHEWMREELAFLARQRPWRRACVVVNGTPRGRLGTDHVEIAPPPTAAAGDEAGHGVRREAGGTGAP</sequence>
<evidence type="ECO:0000256" key="1">
    <source>
        <dbReference type="SAM" id="MobiDB-lite"/>
    </source>
</evidence>
<gene>
    <name evidence="2" type="ORF">ABQ292_10350</name>
</gene>
<dbReference type="GO" id="GO:0016301">
    <property type="term" value="F:kinase activity"/>
    <property type="evidence" value="ECO:0007669"/>
    <property type="project" value="UniProtKB-KW"/>
</dbReference>
<reference evidence="2 3" key="1">
    <citation type="submission" date="2024-06" db="EMBL/GenBank/DDBJ databases">
        <title>Draft genome sequence of Geodermatophilus badlandi, a novel member of the Geodermatophilaceae isolated from badland sedimentary rocks in the Red desert, Wyoming, USA.</title>
        <authorList>
            <person name="Ben Tekaya S."/>
            <person name="Nouioui I."/>
            <person name="Flores G.M."/>
            <person name="Shaal M.N."/>
            <person name="Bredoire F."/>
            <person name="Basile F."/>
            <person name="Van Diepen L."/>
            <person name="Ward N.L."/>
        </authorList>
    </citation>
    <scope>NUCLEOTIDE SEQUENCE [LARGE SCALE GENOMIC DNA]</scope>
    <source>
        <strain evidence="2 3">WL48A</strain>
    </source>
</reference>
<evidence type="ECO:0000313" key="2">
    <source>
        <dbReference type="EMBL" id="MEX5718760.1"/>
    </source>
</evidence>
<keyword evidence="3" id="KW-1185">Reference proteome</keyword>
<dbReference type="InterPro" id="IPR027417">
    <property type="entry name" value="P-loop_NTPase"/>
</dbReference>
<organism evidence="2 3">
    <name type="scientific">Geodermatophilus maliterrae</name>
    <dbReference type="NCBI Taxonomy" id="3162531"/>
    <lineage>
        <taxon>Bacteria</taxon>
        <taxon>Bacillati</taxon>
        <taxon>Actinomycetota</taxon>
        <taxon>Actinomycetes</taxon>
        <taxon>Geodermatophilales</taxon>
        <taxon>Geodermatophilaceae</taxon>
        <taxon>Geodermatophilus</taxon>
    </lineage>
</organism>
<dbReference type="EMBL" id="JBFNXQ010000026">
    <property type="protein sequence ID" value="MEX5718760.1"/>
    <property type="molecule type" value="Genomic_DNA"/>
</dbReference>
<dbReference type="Proteomes" id="UP001560045">
    <property type="component" value="Unassembled WGS sequence"/>
</dbReference>
<protein>
    <submittedName>
        <fullName evidence="2">Uridine kinase</fullName>
    </submittedName>
</protein>